<dbReference type="Proteomes" id="UP000321514">
    <property type="component" value="Unassembled WGS sequence"/>
</dbReference>
<protein>
    <submittedName>
        <fullName evidence="1">Uncharacterized protein</fullName>
    </submittedName>
</protein>
<gene>
    <name evidence="1" type="ORF">MFU01_05490</name>
</gene>
<sequence length="92" mass="9713">MPDEGAYALCCENMAGLSIGTLRIRETLAVGAVLGMRACIHEAAQGRLTVGTVPAVAMVGPELTANLLGEDRTDLSAVNRFRALTAQRAREE</sequence>
<dbReference type="AlphaFoldDB" id="A0A511SVM2"/>
<evidence type="ECO:0000313" key="1">
    <source>
        <dbReference type="EMBL" id="GEN05512.1"/>
    </source>
</evidence>
<evidence type="ECO:0000313" key="2">
    <source>
        <dbReference type="Proteomes" id="UP000321514"/>
    </source>
</evidence>
<comment type="caution">
    <text evidence="1">The sequence shown here is derived from an EMBL/GenBank/DDBJ whole genome shotgun (WGS) entry which is preliminary data.</text>
</comment>
<name>A0A511SVM2_MYXFU</name>
<dbReference type="EMBL" id="BJXR01000009">
    <property type="protein sequence ID" value="GEN05512.1"/>
    <property type="molecule type" value="Genomic_DNA"/>
</dbReference>
<proteinExistence type="predicted"/>
<reference evidence="1 2" key="1">
    <citation type="submission" date="2019-07" db="EMBL/GenBank/DDBJ databases">
        <title>Whole genome shotgun sequence of Myxococcus fulvus NBRC 100333.</title>
        <authorList>
            <person name="Hosoyama A."/>
            <person name="Uohara A."/>
            <person name="Ohji S."/>
            <person name="Ichikawa N."/>
        </authorList>
    </citation>
    <scope>NUCLEOTIDE SEQUENCE [LARGE SCALE GENOMIC DNA]</scope>
    <source>
        <strain evidence="1 2">NBRC 100333</strain>
    </source>
</reference>
<organism evidence="1 2">
    <name type="scientific">Myxococcus fulvus</name>
    <dbReference type="NCBI Taxonomy" id="33"/>
    <lineage>
        <taxon>Bacteria</taxon>
        <taxon>Pseudomonadati</taxon>
        <taxon>Myxococcota</taxon>
        <taxon>Myxococcia</taxon>
        <taxon>Myxococcales</taxon>
        <taxon>Cystobacterineae</taxon>
        <taxon>Myxococcaceae</taxon>
        <taxon>Myxococcus</taxon>
    </lineage>
</organism>
<accession>A0A511SVM2</accession>